<dbReference type="OrthoDB" id="8251629at2759"/>
<dbReference type="Gene3D" id="1.10.10.10">
    <property type="entry name" value="Winged helix-like DNA-binding domain superfamily/Winged helix DNA-binding domain"/>
    <property type="match status" value="2"/>
</dbReference>
<dbReference type="GO" id="GO:0003677">
    <property type="term" value="F:DNA binding"/>
    <property type="evidence" value="ECO:0007669"/>
    <property type="project" value="InterPro"/>
</dbReference>
<organism evidence="3 4">
    <name type="scientific">Lepeophtheirus salmonis</name>
    <name type="common">Salmon louse</name>
    <name type="synonym">Caligus salmonis</name>
    <dbReference type="NCBI Taxonomy" id="72036"/>
    <lineage>
        <taxon>Eukaryota</taxon>
        <taxon>Metazoa</taxon>
        <taxon>Ecdysozoa</taxon>
        <taxon>Arthropoda</taxon>
        <taxon>Crustacea</taxon>
        <taxon>Multicrustacea</taxon>
        <taxon>Hexanauplia</taxon>
        <taxon>Copepoda</taxon>
        <taxon>Siphonostomatoida</taxon>
        <taxon>Caligidae</taxon>
        <taxon>Lepeophtheirus</taxon>
    </lineage>
</organism>
<evidence type="ECO:0000313" key="3">
    <source>
        <dbReference type="EMBL" id="CAF2812750.1"/>
    </source>
</evidence>
<evidence type="ECO:0000259" key="2">
    <source>
        <dbReference type="PROSITE" id="PS51504"/>
    </source>
</evidence>
<evidence type="ECO:0000256" key="1">
    <source>
        <dbReference type="SAM" id="MobiDB-lite"/>
    </source>
</evidence>
<protein>
    <submittedName>
        <fullName evidence="3">(salmon louse) hypothetical protein</fullName>
    </submittedName>
</protein>
<feature type="compositionally biased region" description="Low complexity" evidence="1">
    <location>
        <begin position="297"/>
        <end position="306"/>
    </location>
</feature>
<proteinExistence type="predicted"/>
<keyword evidence="4" id="KW-1185">Reference proteome</keyword>
<dbReference type="EMBL" id="HG994590">
    <property type="protein sequence ID" value="CAF2812750.1"/>
    <property type="molecule type" value="Genomic_DNA"/>
</dbReference>
<dbReference type="InterPro" id="IPR036388">
    <property type="entry name" value="WH-like_DNA-bd_sf"/>
</dbReference>
<dbReference type="Pfam" id="PF00538">
    <property type="entry name" value="Linker_histone"/>
    <property type="match status" value="1"/>
</dbReference>
<name>A0A7R8CGT0_LEPSM</name>
<dbReference type="InterPro" id="IPR036390">
    <property type="entry name" value="WH_DNA-bd_sf"/>
</dbReference>
<dbReference type="SUPFAM" id="SSF46785">
    <property type="entry name" value="Winged helix' DNA-binding domain"/>
    <property type="match status" value="1"/>
</dbReference>
<dbReference type="GO" id="GO:0006334">
    <property type="term" value="P:nucleosome assembly"/>
    <property type="evidence" value="ECO:0007669"/>
    <property type="project" value="InterPro"/>
</dbReference>
<dbReference type="PROSITE" id="PS51504">
    <property type="entry name" value="H15"/>
    <property type="match status" value="1"/>
</dbReference>
<sequence length="345" mass="38061">MTSEESPLADSTTPRKVPGKASEKKKSAKIIKAPKPPPKTTQRGEIVRKAAEDRFLQEKGVFKSSTRGEKSQIRGLYGEEKVKREKRLSPAWIKTALNKGYIKQAKGVGISGSFKLAKRPTSSSISINTNGQGRPSLDCLMPHIFTWVCEPKEASAGMIKKYLNKFYKDLTFDGKSFKKALEHGVLKGQLERLTGKGACGTFSLVDGANKTGARFEDAIEDAIIAMNEPKDASVSALKHYLSEFHTEDIWREEYESDSEDNKAESPKKKKTSKTSTLKSSSKKEWLSNGLKNKKKLGSSTPTTSNSSKKKSVNKKKLSKSPRKNGMAPLPPKKAMTKRVSKKSST</sequence>
<feature type="compositionally biased region" description="Polar residues" evidence="1">
    <location>
        <begin position="1"/>
        <end position="14"/>
    </location>
</feature>
<feature type="domain" description="H15" evidence="2">
    <location>
        <begin position="211"/>
        <end position="311"/>
    </location>
</feature>
<feature type="compositionally biased region" description="Basic residues" evidence="1">
    <location>
        <begin position="334"/>
        <end position="345"/>
    </location>
</feature>
<feature type="compositionally biased region" description="Basic and acidic residues" evidence="1">
    <location>
        <begin position="254"/>
        <end position="266"/>
    </location>
</feature>
<accession>A0A7R8CGT0</accession>
<dbReference type="AlphaFoldDB" id="A0A7R8CGT0"/>
<reference evidence="3" key="1">
    <citation type="submission" date="2021-02" db="EMBL/GenBank/DDBJ databases">
        <authorList>
            <person name="Bekaert M."/>
        </authorList>
    </citation>
    <scope>NUCLEOTIDE SEQUENCE</scope>
    <source>
        <strain evidence="3">IoA-00</strain>
    </source>
</reference>
<evidence type="ECO:0000313" key="4">
    <source>
        <dbReference type="Proteomes" id="UP000675881"/>
    </source>
</evidence>
<dbReference type="Proteomes" id="UP000675881">
    <property type="component" value="Chromosome 11"/>
</dbReference>
<feature type="region of interest" description="Disordered" evidence="1">
    <location>
        <begin position="254"/>
        <end position="345"/>
    </location>
</feature>
<dbReference type="GO" id="GO:0000786">
    <property type="term" value="C:nucleosome"/>
    <property type="evidence" value="ECO:0007669"/>
    <property type="project" value="InterPro"/>
</dbReference>
<feature type="compositionally biased region" description="Basic residues" evidence="1">
    <location>
        <begin position="307"/>
        <end position="322"/>
    </location>
</feature>
<feature type="region of interest" description="Disordered" evidence="1">
    <location>
        <begin position="1"/>
        <end position="45"/>
    </location>
</feature>
<dbReference type="InterPro" id="IPR005818">
    <property type="entry name" value="Histone_H1/H5_H15"/>
</dbReference>
<gene>
    <name evidence="3" type="ORF">LSAA_3335</name>
</gene>